<evidence type="ECO:0000313" key="2">
    <source>
        <dbReference type="EMBL" id="CAA9432282.1"/>
    </source>
</evidence>
<protein>
    <submittedName>
        <fullName evidence="2">Uncharacterized protein</fullName>
    </submittedName>
</protein>
<reference evidence="2" key="1">
    <citation type="submission" date="2020-02" db="EMBL/GenBank/DDBJ databases">
        <authorList>
            <person name="Meier V. D."/>
        </authorList>
    </citation>
    <scope>NUCLEOTIDE SEQUENCE</scope>
    <source>
        <strain evidence="2">AVDCRST_MAG55</strain>
    </source>
</reference>
<organism evidence="2">
    <name type="scientific">uncultured Rubrobacteraceae bacterium</name>
    <dbReference type="NCBI Taxonomy" id="349277"/>
    <lineage>
        <taxon>Bacteria</taxon>
        <taxon>Bacillati</taxon>
        <taxon>Actinomycetota</taxon>
        <taxon>Rubrobacteria</taxon>
        <taxon>Rubrobacterales</taxon>
        <taxon>Rubrobacteraceae</taxon>
        <taxon>environmental samples</taxon>
    </lineage>
</organism>
<dbReference type="AlphaFoldDB" id="A0A6J4QA03"/>
<dbReference type="EMBL" id="CADCUZ010000135">
    <property type="protein sequence ID" value="CAA9432282.1"/>
    <property type="molecule type" value="Genomic_DNA"/>
</dbReference>
<accession>A0A6J4QA03</accession>
<evidence type="ECO:0000256" key="1">
    <source>
        <dbReference type="SAM" id="MobiDB-lite"/>
    </source>
</evidence>
<feature type="region of interest" description="Disordered" evidence="1">
    <location>
        <begin position="31"/>
        <end position="51"/>
    </location>
</feature>
<name>A0A6J4QA03_9ACTN</name>
<gene>
    <name evidence="2" type="ORF">AVDCRST_MAG55-2745</name>
</gene>
<sequence>MAHDRLRQKRRPHADELAVYSEVGRLLGASYAPTSDGVAQYDGTAEANAET</sequence>
<proteinExistence type="predicted"/>